<feature type="compositionally biased region" description="Polar residues" evidence="1">
    <location>
        <begin position="984"/>
        <end position="993"/>
    </location>
</feature>
<feature type="compositionally biased region" description="Low complexity" evidence="1">
    <location>
        <begin position="478"/>
        <end position="494"/>
    </location>
</feature>
<dbReference type="EMBL" id="JAXCGZ010011714">
    <property type="protein sequence ID" value="KAK7074240.1"/>
    <property type="molecule type" value="Genomic_DNA"/>
</dbReference>
<sequence length="1241" mass="138003">MNVHIASVDPEIKLSNKSLMEMYPIVTTKPPAPPPTEQLGPESKGKPFSDQSNTNEINSFSLFPPEFHDLLEIPLHTYANGSTFNTHSRYHNFPRGPHITKGYANMKIQGNSNVRTATNQDTPQVTYRPRPVYDYESDERMSSLTSSTTKHILRTTTVPSTTRRILRTTTQSLGTTTTSTTTESPRKSIFESYLSRSTQEYPSRKHIVTYDQSSISPYSQFSRPTETELVEKNSKEINEYENTRVTMPDSIPPLRYTRRPATQYTTLHPTTLRPYATRYPVTQAVTKSTPNSSTKPLDESFSKFLATIRPASGSELHREVSSHPSDVGANSSSFTNQRNSTPSSQSTVSDELPLNYSFRPSKLDIYLKPQFPSTTTSKTPAYFDFEYPEVLPPVVNTYKESAEQFSPDSDLKDNPVSYDIQPPSFSSQPPLPPPLKPSRQPLLRPPPLRAAHPSYLNLPPPPPPPPNSHNFHFLSHISAPSRSPLSRPTPSASPDVNDDTNEIYRSPFGRPTVSRQTLVPSSFGPPPRQSSSPHSRPLQPFFSRPEIPNRNQVTRPRPENNYAHSHQQPIYQLVRPVVTPLPNAQDVIEHPESGFTLPAEAGNLPKRLNQNNELPTSTSKYNTPNILLQFRPNAPPQHETFGFPDIPERNFNTQIQTLRPNNRPVLSKRPSFLENFGFFRSSINRRRGDTGPAVGINNAGNKVPSKQRLANTQALHYQLTHGSLPKHAQKVMVVGPFDKPPPGAPVIPFPDRDSSSHLLSLPPPPQPPLPSRRVTPPSINYSENRHNKGFEGIQEVIVSKRGYFNDKDERNIHRPLKAVTSSLDSGEKSERKVESDVVYGQPQNIRSRIPNGSTPRPAQPLASRPKLVVPDNLLPNVNMEEEVSEEHKEAIIAGKFKFPALTSIKRSSAGDDSVSSQNYIPMPVPILPHQEPASSRIPENSWTIVGFQPSKTKASHIKNSINNHSLPQNESDSLPSLLVAPTTKPKTNDQVHQTKYVARRPDVPKSGGLSDHLLPPPLVDSPVMNREQQEGSSTKDTEQTQLVILPTVSPISPNTNPPVSYPQPVYLHFSTTSIPATTSTSKPSFINRNMKSQTTKYPLYTSTETTQTTHLVTPMRITEFNPYYDHKNNIAESVSGVFKAPDIKDYGGWKVVGVPPTPSEGPGDALSPILTYVKENTPEIILMSPTSSTEENDKDVDVITGVISGRMGEVMDGELVQYSSRFSVETPGVVRSYMVQSPSLV</sequence>
<evidence type="ECO:0000256" key="1">
    <source>
        <dbReference type="SAM" id="MobiDB-lite"/>
    </source>
</evidence>
<feature type="region of interest" description="Disordered" evidence="1">
    <location>
        <begin position="401"/>
        <end position="563"/>
    </location>
</feature>
<feature type="compositionally biased region" description="Polar residues" evidence="1">
    <location>
        <begin position="844"/>
        <end position="856"/>
    </location>
</feature>
<dbReference type="Proteomes" id="UP001381693">
    <property type="component" value="Unassembled WGS sequence"/>
</dbReference>
<keyword evidence="3" id="KW-1185">Reference proteome</keyword>
<feature type="compositionally biased region" description="Basic and acidic residues" evidence="1">
    <location>
        <begin position="1027"/>
        <end position="1038"/>
    </location>
</feature>
<comment type="caution">
    <text evidence="2">The sequence shown here is derived from an EMBL/GenBank/DDBJ whole genome shotgun (WGS) entry which is preliminary data.</text>
</comment>
<feature type="region of interest" description="Disordered" evidence="1">
    <location>
        <begin position="742"/>
        <end position="776"/>
    </location>
</feature>
<evidence type="ECO:0000313" key="3">
    <source>
        <dbReference type="Proteomes" id="UP001381693"/>
    </source>
</evidence>
<feature type="compositionally biased region" description="Polar residues" evidence="1">
    <location>
        <begin position="961"/>
        <end position="974"/>
    </location>
</feature>
<evidence type="ECO:0000313" key="2">
    <source>
        <dbReference type="EMBL" id="KAK7074240.1"/>
    </source>
</evidence>
<feature type="region of interest" description="Disordered" evidence="1">
    <location>
        <begin position="961"/>
        <end position="1038"/>
    </location>
</feature>
<organism evidence="2 3">
    <name type="scientific">Halocaridina rubra</name>
    <name type="common">Hawaiian red shrimp</name>
    <dbReference type="NCBI Taxonomy" id="373956"/>
    <lineage>
        <taxon>Eukaryota</taxon>
        <taxon>Metazoa</taxon>
        <taxon>Ecdysozoa</taxon>
        <taxon>Arthropoda</taxon>
        <taxon>Crustacea</taxon>
        <taxon>Multicrustacea</taxon>
        <taxon>Malacostraca</taxon>
        <taxon>Eumalacostraca</taxon>
        <taxon>Eucarida</taxon>
        <taxon>Decapoda</taxon>
        <taxon>Pleocyemata</taxon>
        <taxon>Caridea</taxon>
        <taxon>Atyoidea</taxon>
        <taxon>Atyidae</taxon>
        <taxon>Halocaridina</taxon>
    </lineage>
</organism>
<feature type="region of interest" description="Disordered" evidence="1">
    <location>
        <begin position="315"/>
        <end position="353"/>
    </location>
</feature>
<reference evidence="2 3" key="1">
    <citation type="submission" date="2023-11" db="EMBL/GenBank/DDBJ databases">
        <title>Halocaridina rubra genome assembly.</title>
        <authorList>
            <person name="Smith C."/>
        </authorList>
    </citation>
    <scope>NUCLEOTIDE SEQUENCE [LARGE SCALE GENOMIC DNA]</scope>
    <source>
        <strain evidence="2">EP-1</strain>
        <tissue evidence="2">Whole</tissue>
    </source>
</reference>
<dbReference type="AlphaFoldDB" id="A0AAN8X8Q1"/>
<feature type="compositionally biased region" description="Pro residues" evidence="1">
    <location>
        <begin position="761"/>
        <end position="770"/>
    </location>
</feature>
<name>A0AAN8X8Q1_HALRR</name>
<feature type="compositionally biased region" description="Polar residues" evidence="1">
    <location>
        <begin position="322"/>
        <end position="349"/>
    </location>
</feature>
<feature type="compositionally biased region" description="Low complexity" evidence="1">
    <location>
        <begin position="529"/>
        <end position="540"/>
    </location>
</feature>
<proteinExistence type="predicted"/>
<protein>
    <submittedName>
        <fullName evidence="2">Uncharacterized protein</fullName>
    </submittedName>
</protein>
<gene>
    <name evidence="2" type="ORF">SK128_020392</name>
</gene>
<feature type="region of interest" description="Disordered" evidence="1">
    <location>
        <begin position="26"/>
        <end position="57"/>
    </location>
</feature>
<feature type="region of interest" description="Disordered" evidence="1">
    <location>
        <begin position="844"/>
        <end position="863"/>
    </location>
</feature>
<feature type="compositionally biased region" description="Pro residues" evidence="1">
    <location>
        <begin position="458"/>
        <end position="467"/>
    </location>
</feature>
<accession>A0AAN8X8Q1</accession>